<evidence type="ECO:0000256" key="2">
    <source>
        <dbReference type="ARBA" id="ARBA00003921"/>
    </source>
</evidence>
<dbReference type="InterPro" id="IPR016166">
    <property type="entry name" value="FAD-bd_PCMH"/>
</dbReference>
<keyword evidence="13 16" id="KW-0131">Cell cycle</keyword>
<keyword evidence="9 16" id="KW-0521">NADP</keyword>
<organism evidence="18 19">
    <name type="scientific">candidate division WOR-1 bacterium RIFCSPLOWO2_02_FULL_46_20</name>
    <dbReference type="NCBI Taxonomy" id="1802567"/>
    <lineage>
        <taxon>Bacteria</taxon>
        <taxon>Bacillati</taxon>
        <taxon>Saganbacteria</taxon>
    </lineage>
</organism>
<dbReference type="InterPro" id="IPR016167">
    <property type="entry name" value="FAD-bd_PCMH_sub1"/>
</dbReference>
<comment type="pathway">
    <text evidence="4 16">Cell wall biogenesis; peptidoglycan biosynthesis.</text>
</comment>
<dbReference type="AlphaFoldDB" id="A0A1F4RD95"/>
<evidence type="ECO:0000256" key="1">
    <source>
        <dbReference type="ARBA" id="ARBA00001974"/>
    </source>
</evidence>
<dbReference type="PANTHER" id="PTHR21071">
    <property type="entry name" value="UDP-N-ACETYLENOLPYRUVOYLGLUCOSAMINE REDUCTASE"/>
    <property type="match status" value="1"/>
</dbReference>
<comment type="subcellular location">
    <subcellularLocation>
        <location evidence="3 16">Cytoplasm</location>
    </subcellularLocation>
</comment>
<dbReference type="SUPFAM" id="SSF56176">
    <property type="entry name" value="FAD-binding/transporter-associated domain-like"/>
    <property type="match status" value="1"/>
</dbReference>
<evidence type="ECO:0000256" key="15">
    <source>
        <dbReference type="ARBA" id="ARBA00048914"/>
    </source>
</evidence>
<comment type="catalytic activity">
    <reaction evidence="15 16">
        <text>UDP-N-acetyl-alpha-D-muramate + NADP(+) = UDP-N-acetyl-3-O-(1-carboxyvinyl)-alpha-D-glucosamine + NADPH + H(+)</text>
        <dbReference type="Rhea" id="RHEA:12248"/>
        <dbReference type="ChEBI" id="CHEBI:15378"/>
        <dbReference type="ChEBI" id="CHEBI:57783"/>
        <dbReference type="ChEBI" id="CHEBI:58349"/>
        <dbReference type="ChEBI" id="CHEBI:68483"/>
        <dbReference type="ChEBI" id="CHEBI:70757"/>
        <dbReference type="EC" id="1.3.1.98"/>
    </reaction>
</comment>
<dbReference type="HAMAP" id="MF_00037">
    <property type="entry name" value="MurB"/>
    <property type="match status" value="1"/>
</dbReference>
<evidence type="ECO:0000256" key="11">
    <source>
        <dbReference type="ARBA" id="ARBA00022984"/>
    </source>
</evidence>
<dbReference type="InterPro" id="IPR036635">
    <property type="entry name" value="MurB_C_sf"/>
</dbReference>
<comment type="cofactor">
    <cofactor evidence="1 16">
        <name>FAD</name>
        <dbReference type="ChEBI" id="CHEBI:57692"/>
    </cofactor>
</comment>
<evidence type="ECO:0000256" key="5">
    <source>
        <dbReference type="ARBA" id="ARBA00022490"/>
    </source>
</evidence>
<dbReference type="GO" id="GO:0071949">
    <property type="term" value="F:FAD binding"/>
    <property type="evidence" value="ECO:0007669"/>
    <property type="project" value="InterPro"/>
</dbReference>
<comment type="similarity">
    <text evidence="16">Belongs to the MurB family.</text>
</comment>
<dbReference type="EC" id="1.3.1.98" evidence="16"/>
<feature type="active site" evidence="16">
    <location>
        <position position="275"/>
    </location>
</feature>
<keyword evidence="5 16" id="KW-0963">Cytoplasm</keyword>
<evidence type="ECO:0000256" key="7">
    <source>
        <dbReference type="ARBA" id="ARBA00022630"/>
    </source>
</evidence>
<evidence type="ECO:0000256" key="10">
    <source>
        <dbReference type="ARBA" id="ARBA00022960"/>
    </source>
</evidence>
<keyword evidence="11 16" id="KW-0573">Peptidoglycan synthesis</keyword>
<dbReference type="InterPro" id="IPR003170">
    <property type="entry name" value="MurB"/>
</dbReference>
<keyword evidence="10 16" id="KW-0133">Cell shape</keyword>
<dbReference type="PROSITE" id="PS51387">
    <property type="entry name" value="FAD_PCMH"/>
    <property type="match status" value="1"/>
</dbReference>
<keyword evidence="7 16" id="KW-0285">Flavoprotein</keyword>
<dbReference type="GO" id="GO:0009252">
    <property type="term" value="P:peptidoglycan biosynthetic process"/>
    <property type="evidence" value="ECO:0007669"/>
    <property type="project" value="UniProtKB-UniRule"/>
</dbReference>
<dbReference type="GO" id="GO:0008762">
    <property type="term" value="F:UDP-N-acetylmuramate dehydrogenase activity"/>
    <property type="evidence" value="ECO:0007669"/>
    <property type="project" value="UniProtKB-UniRule"/>
</dbReference>
<dbReference type="Gene3D" id="3.30.465.10">
    <property type="match status" value="1"/>
</dbReference>
<feature type="active site" description="Proton donor" evidence="16">
    <location>
        <position position="205"/>
    </location>
</feature>
<dbReference type="Pfam" id="PF01565">
    <property type="entry name" value="FAD_binding_4"/>
    <property type="match status" value="1"/>
</dbReference>
<evidence type="ECO:0000259" key="17">
    <source>
        <dbReference type="PROSITE" id="PS51387"/>
    </source>
</evidence>
<comment type="function">
    <text evidence="2 16">Cell wall formation.</text>
</comment>
<accession>A0A1F4RD95</accession>
<dbReference type="GO" id="GO:0051301">
    <property type="term" value="P:cell division"/>
    <property type="evidence" value="ECO:0007669"/>
    <property type="project" value="UniProtKB-KW"/>
</dbReference>
<evidence type="ECO:0000256" key="8">
    <source>
        <dbReference type="ARBA" id="ARBA00022827"/>
    </source>
</evidence>
<dbReference type="EMBL" id="METP01000026">
    <property type="protein sequence ID" value="OGC06147.1"/>
    <property type="molecule type" value="Genomic_DNA"/>
</dbReference>
<keyword evidence="12 16" id="KW-0560">Oxidoreductase</keyword>
<evidence type="ECO:0000256" key="16">
    <source>
        <dbReference type="HAMAP-Rule" id="MF_00037"/>
    </source>
</evidence>
<dbReference type="SUPFAM" id="SSF56194">
    <property type="entry name" value="Uridine diphospho-N-Acetylenolpyruvylglucosamine reductase, MurB, C-terminal domain"/>
    <property type="match status" value="1"/>
</dbReference>
<evidence type="ECO:0000256" key="12">
    <source>
        <dbReference type="ARBA" id="ARBA00023002"/>
    </source>
</evidence>
<name>A0A1F4RD95_UNCSA</name>
<evidence type="ECO:0000256" key="14">
    <source>
        <dbReference type="ARBA" id="ARBA00023316"/>
    </source>
</evidence>
<dbReference type="GO" id="GO:0005829">
    <property type="term" value="C:cytosol"/>
    <property type="evidence" value="ECO:0007669"/>
    <property type="project" value="TreeGrafter"/>
</dbReference>
<reference evidence="18 19" key="1">
    <citation type="journal article" date="2016" name="Nat. Commun.">
        <title>Thousands of microbial genomes shed light on interconnected biogeochemical processes in an aquifer system.</title>
        <authorList>
            <person name="Anantharaman K."/>
            <person name="Brown C.T."/>
            <person name="Hug L.A."/>
            <person name="Sharon I."/>
            <person name="Castelle C.J."/>
            <person name="Probst A.J."/>
            <person name="Thomas B.C."/>
            <person name="Singh A."/>
            <person name="Wilkins M.J."/>
            <person name="Karaoz U."/>
            <person name="Brodie E.L."/>
            <person name="Williams K.H."/>
            <person name="Hubbard S.S."/>
            <person name="Banfield J.F."/>
        </authorList>
    </citation>
    <scope>NUCLEOTIDE SEQUENCE [LARGE SCALE GENOMIC DNA]</scope>
</reference>
<protein>
    <recommendedName>
        <fullName evidence="16">UDP-N-acetylenolpyruvoylglucosamine reductase</fullName>
        <ecNumber evidence="16">1.3.1.98</ecNumber>
    </recommendedName>
    <alternativeName>
        <fullName evidence="16">UDP-N-acetylmuramate dehydrogenase</fullName>
    </alternativeName>
</protein>
<dbReference type="InterPro" id="IPR006094">
    <property type="entry name" value="Oxid_FAD_bind_N"/>
</dbReference>
<dbReference type="GO" id="GO:0008360">
    <property type="term" value="P:regulation of cell shape"/>
    <property type="evidence" value="ECO:0007669"/>
    <property type="project" value="UniProtKB-KW"/>
</dbReference>
<sequence length="284" mass="30696">MKYLRNEPLSRHTSFKIGGPANYFCLPKSIGNIKEVLSFARQNKLKIAVIGAGSNLLAPDQGFSGLVIKIGQGLAWVKAKGDRVSVGAGVGLARLVKLGGLEFLAGIPGSVGGAVVMNAGAWGEEIGKYVEQVTVLDGAGRVKEIKRKNLGFAYRKSKLQKSRFIVAEVVFKLDRIRQRVKQEKIKEYLAKRRARHPLDRPSCGSVFKNPRGLTAGALIEAAGCQGKRIGDAQVSKKHANFIVNLGGAKAADVIKLISIVQKAVNNKFKVLLEPELKTMVQSKL</sequence>
<keyword evidence="14 16" id="KW-0961">Cell wall biogenesis/degradation</keyword>
<evidence type="ECO:0000256" key="4">
    <source>
        <dbReference type="ARBA" id="ARBA00004752"/>
    </source>
</evidence>
<evidence type="ECO:0000313" key="19">
    <source>
        <dbReference type="Proteomes" id="UP000176938"/>
    </source>
</evidence>
<dbReference type="GO" id="GO:0071555">
    <property type="term" value="P:cell wall organization"/>
    <property type="evidence" value="ECO:0007669"/>
    <property type="project" value="UniProtKB-KW"/>
</dbReference>
<dbReference type="InterPro" id="IPR036318">
    <property type="entry name" value="FAD-bd_PCMH-like_sf"/>
</dbReference>
<dbReference type="Proteomes" id="UP000176938">
    <property type="component" value="Unassembled WGS sequence"/>
</dbReference>
<evidence type="ECO:0000256" key="3">
    <source>
        <dbReference type="ARBA" id="ARBA00004496"/>
    </source>
</evidence>
<evidence type="ECO:0000256" key="6">
    <source>
        <dbReference type="ARBA" id="ARBA00022618"/>
    </source>
</evidence>
<evidence type="ECO:0000256" key="13">
    <source>
        <dbReference type="ARBA" id="ARBA00023306"/>
    </source>
</evidence>
<keyword evidence="6 16" id="KW-0132">Cell division</keyword>
<evidence type="ECO:0000256" key="9">
    <source>
        <dbReference type="ARBA" id="ARBA00022857"/>
    </source>
</evidence>
<dbReference type="NCBIfam" id="TIGR00179">
    <property type="entry name" value="murB"/>
    <property type="match status" value="1"/>
</dbReference>
<dbReference type="Pfam" id="PF02873">
    <property type="entry name" value="MurB_C"/>
    <property type="match status" value="1"/>
</dbReference>
<gene>
    <name evidence="16" type="primary">murB</name>
    <name evidence="18" type="ORF">A3H38_00135</name>
</gene>
<dbReference type="InterPro" id="IPR016169">
    <property type="entry name" value="FAD-bd_PCMH_sub2"/>
</dbReference>
<proteinExistence type="inferred from homology"/>
<dbReference type="InterPro" id="IPR011601">
    <property type="entry name" value="MurB_C"/>
</dbReference>
<feature type="domain" description="FAD-binding PCMH-type" evidence="17">
    <location>
        <begin position="16"/>
        <end position="176"/>
    </location>
</feature>
<feature type="active site" evidence="16">
    <location>
        <position position="155"/>
    </location>
</feature>
<evidence type="ECO:0000313" key="18">
    <source>
        <dbReference type="EMBL" id="OGC06147.1"/>
    </source>
</evidence>
<keyword evidence="8 16" id="KW-0274">FAD</keyword>
<comment type="caution">
    <text evidence="18">The sequence shown here is derived from an EMBL/GenBank/DDBJ whole genome shotgun (WGS) entry which is preliminary data.</text>
</comment>
<dbReference type="Gene3D" id="3.90.78.10">
    <property type="entry name" value="UDP-N-acetylenolpyruvoylglucosamine reductase, C-terminal domain"/>
    <property type="match status" value="1"/>
</dbReference>
<dbReference type="PANTHER" id="PTHR21071:SF4">
    <property type="entry name" value="UDP-N-ACETYLENOLPYRUVOYLGLUCOSAMINE REDUCTASE"/>
    <property type="match status" value="1"/>
</dbReference>
<dbReference type="UniPathway" id="UPA00219"/>
<dbReference type="Gene3D" id="3.30.43.10">
    <property type="entry name" value="Uridine Diphospho-n-acetylenolpyruvylglucosamine Reductase, domain 2"/>
    <property type="match status" value="1"/>
</dbReference>
<dbReference type="NCBIfam" id="NF010480">
    <property type="entry name" value="PRK13905.1"/>
    <property type="match status" value="1"/>
</dbReference>